<accession>A0A9J6ZA12</accession>
<dbReference type="KEGG" id="plig:NAG76_12580"/>
<dbReference type="InterPro" id="IPR051781">
    <property type="entry name" value="Metallo-dep_Hydrolase"/>
</dbReference>
<dbReference type="NCBIfam" id="NF011990">
    <property type="entry name" value="PRK15446.2-6"/>
    <property type="match status" value="1"/>
</dbReference>
<dbReference type="InterPro" id="IPR006680">
    <property type="entry name" value="Amidohydro-rel"/>
</dbReference>
<sequence length="419" mass="47018">MRTQYTEESTISRNNDYIIIHQGSVVTEVETVQASIVIHQGLIEQLITSEELLEKWLLEHPQARIIDAAGLHVLPGLIDIHCDAIEKEVQPRPNTLFPLELSLLEFERKLPLHGITTMYHSLSLGVGLSLRGVHLMTELVQLIHRYNTERGIVRNRVHLRFEVSYHAGLPIVEQYIKENYIHYLSYMDHSPGQGQYRAPGSFEKYVMKNQGVTSDEVKMIVDELMERKNEVDWNYLKELALLANIRNIAVASHDDDTNEKIDQAVQSGVSVSEFPITLEVAKYATSSGMKVCVGAPNVVRGASHDNNLKAVEAIQHGAAHIVCSDYHPSSILQAIFKLANDQVLPLHESTKLATLYPAEAMKISHQFGSIAVGKAADIIIVDHFHQIPFVHTTLVNGVTVYQSKSFFETQYDGDAVEEL</sequence>
<dbReference type="Gene3D" id="2.30.40.10">
    <property type="entry name" value="Urease, subunit C, domain 1"/>
    <property type="match status" value="2"/>
</dbReference>
<protein>
    <submittedName>
        <fullName evidence="2">Alpha-D-ribose 1-methylphosphonate 5-triphosphate diphosphatase</fullName>
        <ecNumber evidence="2">3.6.1.63</ecNumber>
    </submittedName>
</protein>
<reference evidence="2" key="1">
    <citation type="submission" date="2022-05" db="EMBL/GenBank/DDBJ databases">
        <title>Novel bacterial taxa in a minimal lignocellulolytic consortium and its capacity to transform plastics disclosed by genome-resolved metagenomics.</title>
        <authorList>
            <person name="Rodriguez C.A.D."/>
            <person name="Diaz-Garcia L."/>
            <person name="Herrera K."/>
            <person name="Tarazona N.A."/>
            <person name="Sproer C."/>
            <person name="Overmann J."/>
            <person name="Jimenez D.J."/>
        </authorList>
    </citation>
    <scope>NUCLEOTIDE SEQUENCE</scope>
    <source>
        <strain evidence="2">MAG5</strain>
    </source>
</reference>
<dbReference type="Pfam" id="PF01979">
    <property type="entry name" value="Amidohydro_1"/>
    <property type="match status" value="1"/>
</dbReference>
<dbReference type="PANTHER" id="PTHR43135:SF3">
    <property type="entry name" value="ALPHA-D-RIBOSE 1-METHYLPHOSPHONATE 5-TRIPHOSPHATE DIPHOSPHATASE"/>
    <property type="match status" value="1"/>
</dbReference>
<dbReference type="InterPro" id="IPR032466">
    <property type="entry name" value="Metal_Hydrolase"/>
</dbReference>
<dbReference type="Proteomes" id="UP001056756">
    <property type="component" value="Chromosome"/>
</dbReference>
<evidence type="ECO:0000259" key="1">
    <source>
        <dbReference type="Pfam" id="PF01979"/>
    </source>
</evidence>
<organism evidence="2 3">
    <name type="scientific">Candidatus Pristimantibacillus lignocellulolyticus</name>
    <dbReference type="NCBI Taxonomy" id="2994561"/>
    <lineage>
        <taxon>Bacteria</taxon>
        <taxon>Bacillati</taxon>
        <taxon>Bacillota</taxon>
        <taxon>Bacilli</taxon>
        <taxon>Bacillales</taxon>
        <taxon>Paenibacillaceae</taxon>
        <taxon>Candidatus Pristimantibacillus</taxon>
    </lineage>
</organism>
<feature type="domain" description="Amidohydrolase-related" evidence="1">
    <location>
        <begin position="210"/>
        <end position="399"/>
    </location>
</feature>
<dbReference type="NCBIfam" id="NF011984">
    <property type="entry name" value="PRK15446.1-5"/>
    <property type="match status" value="1"/>
</dbReference>
<keyword evidence="2" id="KW-0378">Hydrolase</keyword>
<dbReference type="SUPFAM" id="SSF51338">
    <property type="entry name" value="Composite domain of metallo-dependent hydrolases"/>
    <property type="match status" value="1"/>
</dbReference>
<dbReference type="SUPFAM" id="SSF51556">
    <property type="entry name" value="Metallo-dependent hydrolases"/>
    <property type="match status" value="1"/>
</dbReference>
<dbReference type="PANTHER" id="PTHR43135">
    <property type="entry name" value="ALPHA-D-RIBOSE 1-METHYLPHOSPHONATE 5-TRIPHOSPHATE DIPHOSPHATASE"/>
    <property type="match status" value="1"/>
</dbReference>
<dbReference type="NCBIfam" id="NF011987">
    <property type="entry name" value="PRK15446.2-3"/>
    <property type="match status" value="1"/>
</dbReference>
<name>A0A9J6ZA12_9BACL</name>
<evidence type="ECO:0000313" key="3">
    <source>
        <dbReference type="Proteomes" id="UP001056756"/>
    </source>
</evidence>
<dbReference type="PIRSF" id="PIRSF038971">
    <property type="entry name" value="PhnM"/>
    <property type="match status" value="1"/>
</dbReference>
<dbReference type="AlphaFoldDB" id="A0A9J6ZA12"/>
<dbReference type="InterPro" id="IPR012696">
    <property type="entry name" value="PhnM"/>
</dbReference>
<dbReference type="InterPro" id="IPR011059">
    <property type="entry name" value="Metal-dep_hydrolase_composite"/>
</dbReference>
<dbReference type="GO" id="GO:0016810">
    <property type="term" value="F:hydrolase activity, acting on carbon-nitrogen (but not peptide) bonds"/>
    <property type="evidence" value="ECO:0007669"/>
    <property type="project" value="InterPro"/>
</dbReference>
<dbReference type="GO" id="GO:0019700">
    <property type="term" value="P:organic phosphonate catabolic process"/>
    <property type="evidence" value="ECO:0007669"/>
    <property type="project" value="InterPro"/>
</dbReference>
<dbReference type="EC" id="3.6.1.63" evidence="2"/>
<proteinExistence type="predicted"/>
<dbReference type="EMBL" id="CP097899">
    <property type="protein sequence ID" value="URN92689.1"/>
    <property type="molecule type" value="Genomic_DNA"/>
</dbReference>
<evidence type="ECO:0000313" key="2">
    <source>
        <dbReference type="EMBL" id="URN92689.1"/>
    </source>
</evidence>
<gene>
    <name evidence="2" type="ORF">NAG76_12580</name>
</gene>